<dbReference type="GO" id="GO:0005524">
    <property type="term" value="F:ATP binding"/>
    <property type="evidence" value="ECO:0007669"/>
    <property type="project" value="UniProtKB-KW"/>
</dbReference>
<evidence type="ECO:0000259" key="22">
    <source>
        <dbReference type="PROSITE" id="PS50948"/>
    </source>
</evidence>
<dbReference type="SMART" id="SM00108">
    <property type="entry name" value="B_lectin"/>
    <property type="match status" value="1"/>
</dbReference>
<comment type="subcellular location">
    <subcellularLocation>
        <location evidence="1">Cell membrane</location>
        <topology evidence="1">Single-pass type I membrane protein</topology>
    </subcellularLocation>
</comment>
<dbReference type="SUPFAM" id="SSF56112">
    <property type="entry name" value="Protein kinase-like (PK-like)"/>
    <property type="match status" value="3"/>
</dbReference>
<evidence type="ECO:0000256" key="6">
    <source>
        <dbReference type="ARBA" id="ARBA00022692"/>
    </source>
</evidence>
<keyword evidence="8" id="KW-0677">Repeat</keyword>
<keyword evidence="9" id="KW-0547">Nucleotide-binding</keyword>
<dbReference type="GO" id="GO:0004674">
    <property type="term" value="F:protein serine/threonine kinase activity"/>
    <property type="evidence" value="ECO:0007669"/>
    <property type="project" value="UniProtKB-KW"/>
</dbReference>
<feature type="domain" description="Apple" evidence="22">
    <location>
        <begin position="517"/>
        <end position="590"/>
    </location>
</feature>
<feature type="domain" description="Protein kinase" evidence="20">
    <location>
        <begin position="602"/>
        <end position="920"/>
    </location>
</feature>
<dbReference type="GO" id="GO:0005886">
    <property type="term" value="C:plasma membrane"/>
    <property type="evidence" value="ECO:0007669"/>
    <property type="project" value="UniProtKB-SubCell"/>
</dbReference>
<evidence type="ECO:0000259" key="21">
    <source>
        <dbReference type="PROSITE" id="PS50927"/>
    </source>
</evidence>
<evidence type="ECO:0000256" key="17">
    <source>
        <dbReference type="ARBA" id="ARBA00047899"/>
    </source>
</evidence>
<evidence type="ECO:0000256" key="2">
    <source>
        <dbReference type="ARBA" id="ARBA00012513"/>
    </source>
</evidence>
<keyword evidence="5" id="KW-0808">Transferase</keyword>
<dbReference type="SMART" id="SM00220">
    <property type="entry name" value="S_TKc"/>
    <property type="match status" value="1"/>
</dbReference>
<evidence type="ECO:0000256" key="16">
    <source>
        <dbReference type="ARBA" id="ARBA00023180"/>
    </source>
</evidence>
<comment type="catalytic activity">
    <reaction evidence="18">
        <text>L-seryl-[protein] + ATP = O-phospho-L-seryl-[protein] + ADP + H(+)</text>
        <dbReference type="Rhea" id="RHEA:17989"/>
        <dbReference type="Rhea" id="RHEA-COMP:9863"/>
        <dbReference type="Rhea" id="RHEA-COMP:11604"/>
        <dbReference type="ChEBI" id="CHEBI:15378"/>
        <dbReference type="ChEBI" id="CHEBI:29999"/>
        <dbReference type="ChEBI" id="CHEBI:30616"/>
        <dbReference type="ChEBI" id="CHEBI:83421"/>
        <dbReference type="ChEBI" id="CHEBI:456216"/>
        <dbReference type="EC" id="2.7.11.1"/>
    </reaction>
</comment>
<accession>A0A6N2MHZ1</accession>
<protein>
    <recommendedName>
        <fullName evidence="2">non-specific serine/threonine protein kinase</fullName>
        <ecNumber evidence="2">2.7.11.1</ecNumber>
    </recommendedName>
</protein>
<keyword evidence="3" id="KW-1003">Cell membrane</keyword>
<evidence type="ECO:0000256" key="3">
    <source>
        <dbReference type="ARBA" id="ARBA00022475"/>
    </source>
</evidence>
<feature type="domain" description="Protein kinase" evidence="20">
    <location>
        <begin position="133"/>
        <end position="454"/>
    </location>
</feature>
<evidence type="ECO:0000313" key="23">
    <source>
        <dbReference type="EMBL" id="VFU52474.1"/>
    </source>
</evidence>
<dbReference type="InterPro" id="IPR003609">
    <property type="entry name" value="Pan_app"/>
</dbReference>
<organism evidence="23">
    <name type="scientific">Salix viminalis</name>
    <name type="common">Common osier</name>
    <name type="synonym">Basket willow</name>
    <dbReference type="NCBI Taxonomy" id="40686"/>
    <lineage>
        <taxon>Eukaryota</taxon>
        <taxon>Viridiplantae</taxon>
        <taxon>Streptophyta</taxon>
        <taxon>Embryophyta</taxon>
        <taxon>Tracheophyta</taxon>
        <taxon>Spermatophyta</taxon>
        <taxon>Magnoliopsida</taxon>
        <taxon>eudicotyledons</taxon>
        <taxon>Gunneridae</taxon>
        <taxon>Pentapetalae</taxon>
        <taxon>rosids</taxon>
        <taxon>fabids</taxon>
        <taxon>Malpighiales</taxon>
        <taxon>Salicaceae</taxon>
        <taxon>Saliceae</taxon>
        <taxon>Salix</taxon>
    </lineage>
</organism>
<dbReference type="InterPro" id="IPR008271">
    <property type="entry name" value="Ser/Thr_kinase_AS"/>
</dbReference>
<dbReference type="PANTHER" id="PTHR27002:SF1090">
    <property type="entry name" value="S-LOCUS LECTIN KINASE FAMILY PROTEIN"/>
    <property type="match status" value="1"/>
</dbReference>
<dbReference type="Gene3D" id="3.30.200.20">
    <property type="entry name" value="Phosphorylase Kinase, domain 1"/>
    <property type="match status" value="1"/>
</dbReference>
<dbReference type="Gene3D" id="2.90.10.10">
    <property type="entry name" value="Bulb-type lectin domain"/>
    <property type="match status" value="1"/>
</dbReference>
<dbReference type="PROSITE" id="PS50927">
    <property type="entry name" value="BULB_LECTIN"/>
    <property type="match status" value="1"/>
</dbReference>
<comment type="catalytic activity">
    <reaction evidence="17">
        <text>L-threonyl-[protein] + ATP = O-phospho-L-threonyl-[protein] + ADP + H(+)</text>
        <dbReference type="Rhea" id="RHEA:46608"/>
        <dbReference type="Rhea" id="RHEA-COMP:11060"/>
        <dbReference type="Rhea" id="RHEA-COMP:11605"/>
        <dbReference type="ChEBI" id="CHEBI:15378"/>
        <dbReference type="ChEBI" id="CHEBI:30013"/>
        <dbReference type="ChEBI" id="CHEBI:30616"/>
        <dbReference type="ChEBI" id="CHEBI:61977"/>
        <dbReference type="ChEBI" id="CHEBI:456216"/>
        <dbReference type="EC" id="2.7.11.1"/>
    </reaction>
</comment>
<dbReference type="FunFam" id="3.30.200.20:FF:000924">
    <property type="entry name" value="Uncharacterized protein"/>
    <property type="match status" value="1"/>
</dbReference>
<dbReference type="AlphaFoldDB" id="A0A6N2MHZ1"/>
<dbReference type="CDD" id="cd00028">
    <property type="entry name" value="B_lectin"/>
    <property type="match status" value="1"/>
</dbReference>
<evidence type="ECO:0000256" key="9">
    <source>
        <dbReference type="ARBA" id="ARBA00022741"/>
    </source>
</evidence>
<dbReference type="FunFam" id="1.10.510.10:FF:000060">
    <property type="entry name" value="G-type lectin S-receptor-like serine/threonine-protein kinase"/>
    <property type="match status" value="2"/>
</dbReference>
<evidence type="ECO:0000256" key="11">
    <source>
        <dbReference type="ARBA" id="ARBA00022840"/>
    </source>
</evidence>
<dbReference type="FunFam" id="2.90.10.10:FF:000001">
    <property type="entry name" value="G-type lectin S-receptor-like serine/threonine-protein kinase"/>
    <property type="match status" value="1"/>
</dbReference>
<dbReference type="Pfam" id="PF07714">
    <property type="entry name" value="PK_Tyr_Ser-Thr"/>
    <property type="match status" value="2"/>
</dbReference>
<dbReference type="InterPro" id="IPR001480">
    <property type="entry name" value="Bulb-type_lectin_dom"/>
</dbReference>
<evidence type="ECO:0000256" key="4">
    <source>
        <dbReference type="ARBA" id="ARBA00022527"/>
    </source>
</evidence>
<evidence type="ECO:0000256" key="15">
    <source>
        <dbReference type="ARBA" id="ARBA00023170"/>
    </source>
</evidence>
<dbReference type="Pfam" id="PF01453">
    <property type="entry name" value="B_lectin"/>
    <property type="match status" value="1"/>
</dbReference>
<evidence type="ECO:0000256" key="1">
    <source>
        <dbReference type="ARBA" id="ARBA00004251"/>
    </source>
</evidence>
<evidence type="ECO:0000256" key="13">
    <source>
        <dbReference type="ARBA" id="ARBA00023136"/>
    </source>
</evidence>
<keyword evidence="11" id="KW-0067">ATP-binding</keyword>
<dbReference type="EMBL" id="CAADRP010001796">
    <property type="protein sequence ID" value="VFU52474.1"/>
    <property type="molecule type" value="Genomic_DNA"/>
</dbReference>
<evidence type="ECO:0000256" key="14">
    <source>
        <dbReference type="ARBA" id="ARBA00023157"/>
    </source>
</evidence>
<dbReference type="PROSITE" id="PS00108">
    <property type="entry name" value="PROTEIN_KINASE_ST"/>
    <property type="match status" value="3"/>
</dbReference>
<dbReference type="CDD" id="cd01098">
    <property type="entry name" value="PAN_AP_plant"/>
    <property type="match status" value="2"/>
</dbReference>
<dbReference type="SMART" id="SM00473">
    <property type="entry name" value="PAN_AP"/>
    <property type="match status" value="2"/>
</dbReference>
<evidence type="ECO:0000259" key="20">
    <source>
        <dbReference type="PROSITE" id="PS50011"/>
    </source>
</evidence>
<keyword evidence="10" id="KW-0418">Kinase</keyword>
<dbReference type="PROSITE" id="PS50011">
    <property type="entry name" value="PROTEIN_KINASE_DOM"/>
    <property type="match status" value="2"/>
</dbReference>
<keyword evidence="6" id="KW-0812">Transmembrane</keyword>
<feature type="domain" description="Apple" evidence="22">
    <location>
        <begin position="431"/>
        <end position="514"/>
    </location>
</feature>
<dbReference type="Pfam" id="PF00069">
    <property type="entry name" value="Pkinase"/>
    <property type="match status" value="1"/>
</dbReference>
<keyword evidence="12" id="KW-1133">Transmembrane helix</keyword>
<dbReference type="GO" id="GO:0006950">
    <property type="term" value="P:response to stress"/>
    <property type="evidence" value="ECO:0007669"/>
    <property type="project" value="UniProtKB-ARBA"/>
</dbReference>
<keyword evidence="15" id="KW-0675">Receptor</keyword>
<keyword evidence="14" id="KW-1015">Disulfide bond</keyword>
<reference evidence="23" key="1">
    <citation type="submission" date="2019-03" db="EMBL/GenBank/DDBJ databases">
        <authorList>
            <person name="Mank J."/>
            <person name="Almeida P."/>
        </authorList>
    </citation>
    <scope>NUCLEOTIDE SEQUENCE</scope>
    <source>
        <strain evidence="23">78183</strain>
    </source>
</reference>
<sequence>MMQIAMRTGLIKSFTSITMLLVNIFLLFLSVASAVQGNITSNGSIKDGETLVSEGRTFELGFFSPGNSMNRFLGIWYMDELSAHKEVTWVANRETPLKDRSGFLSFTQQGVLLLINGNKDIIWSSNTTKNVESPVMQLLNSGNLVVKDGKDNSFIWQSFEYPCDTFLPGMKIAWNSVTGVDRYLTSWKSADDPAPGPVSFGIDHQGFPQLVVRNGTLKHYRLGSWNGKDFTGTPDLPTNELLKFEFIFNKTYVDYSNELTEPEMWLTRSKFLDWQRRSLIIGGIARGLLYLHQDSRLRIIHRDLKASNILLDKDMNPKISDFGMARLFGGDQTEADTNKVVGTYGYMSPEYAVDGRFSLKSDVFSFGVLVLEIISGAKNRGFSHPDHFHNLLGHAWKLWMEERALELVENMSDRPSSAPDVLRCIHVGLLCVQQKPEDRPYMSSVLPDTSYSWYDTSLSLVECKNMCLKNCACSAYANSNITGEGSGCLLWFADLVDMREFSTGRGQDLYIRMPPPSKEGLKLPDTSYSWYDTSMSLVECKNMCLKNCSCSAYANSNITGEGSGCLLWFGDLVDMREFSTRGQDLYIRMPPPSKTVRTTDNFSSNNKLGQGGFGPRRSLIIGVIVRGLHYLHQDSRLRIIHRDLKASNILLDKYMNPKISDFGMARLFGGDQTEADTNKVVGKYGYMSPEYVVDGRFSLKSDVFSFGVLVLEIISGEKNRGFSNPDHFHNLLGHGTLVDGQEIAVKRLSQSSRQGLTECKNEVILIAKLQHRNLVKLLGCCIQGDEVMLIYEFMPNKSLDYFIFDKTRSKFLDWQRRSLIIGGIARGLLYLHQDSRLRIIHRDLKASNILLDKDMNPKISDFGMARLFGGDQTEADTNKVVGTYGYMSPEYAVDGRFSLKSDVFSFGMETVGGREGIGTS</sequence>
<keyword evidence="16" id="KW-0325">Glycoprotein</keyword>
<evidence type="ECO:0000256" key="7">
    <source>
        <dbReference type="ARBA" id="ARBA00022729"/>
    </source>
</evidence>
<dbReference type="InterPro" id="IPR011009">
    <property type="entry name" value="Kinase-like_dom_sf"/>
</dbReference>
<evidence type="ECO:0000256" key="18">
    <source>
        <dbReference type="ARBA" id="ARBA00048679"/>
    </source>
</evidence>
<gene>
    <name evidence="23" type="ORF">SVIM_LOCUS359973</name>
</gene>
<evidence type="ECO:0000256" key="10">
    <source>
        <dbReference type="ARBA" id="ARBA00022777"/>
    </source>
</evidence>
<evidence type="ECO:0000256" key="19">
    <source>
        <dbReference type="SAM" id="SignalP"/>
    </source>
</evidence>
<evidence type="ECO:0000256" key="8">
    <source>
        <dbReference type="ARBA" id="ARBA00022737"/>
    </source>
</evidence>
<keyword evidence="7 19" id="KW-0732">Signal</keyword>
<dbReference type="Pfam" id="PF08276">
    <property type="entry name" value="PAN_2"/>
    <property type="match status" value="1"/>
</dbReference>
<dbReference type="EC" id="2.7.11.1" evidence="2"/>
<dbReference type="InterPro" id="IPR001245">
    <property type="entry name" value="Ser-Thr/Tyr_kinase_cat_dom"/>
</dbReference>
<feature type="signal peptide" evidence="19">
    <location>
        <begin position="1"/>
        <end position="34"/>
    </location>
</feature>
<keyword evidence="13" id="KW-0472">Membrane</keyword>
<feature type="chain" id="PRO_5026895945" description="non-specific serine/threonine protein kinase" evidence="19">
    <location>
        <begin position="35"/>
        <end position="920"/>
    </location>
</feature>
<dbReference type="Gene3D" id="1.10.510.10">
    <property type="entry name" value="Transferase(Phosphotransferase) domain 1"/>
    <property type="match status" value="3"/>
</dbReference>
<proteinExistence type="predicted"/>
<dbReference type="PROSITE" id="PS50948">
    <property type="entry name" value="PAN"/>
    <property type="match status" value="2"/>
</dbReference>
<evidence type="ECO:0000256" key="5">
    <source>
        <dbReference type="ARBA" id="ARBA00022679"/>
    </source>
</evidence>
<evidence type="ECO:0000256" key="12">
    <source>
        <dbReference type="ARBA" id="ARBA00022989"/>
    </source>
</evidence>
<feature type="domain" description="Bulb-type lectin" evidence="21">
    <location>
        <begin position="36"/>
        <end position="159"/>
    </location>
</feature>
<dbReference type="InterPro" id="IPR036426">
    <property type="entry name" value="Bulb-type_lectin_dom_sf"/>
</dbReference>
<dbReference type="FunFam" id="1.10.510.10:FF:000129">
    <property type="entry name" value="cysteine-rich receptor-like protein kinase 10"/>
    <property type="match status" value="1"/>
</dbReference>
<keyword evidence="4" id="KW-0723">Serine/threonine-protein kinase</keyword>
<dbReference type="InterPro" id="IPR000719">
    <property type="entry name" value="Prot_kinase_dom"/>
</dbReference>
<name>A0A6N2MHZ1_SALVM</name>
<dbReference type="PANTHER" id="PTHR27002">
    <property type="entry name" value="RECEPTOR-LIKE SERINE/THREONINE-PROTEIN KINASE SD1-8"/>
    <property type="match status" value="1"/>
</dbReference>
<dbReference type="SUPFAM" id="SSF51110">
    <property type="entry name" value="alpha-D-mannose-specific plant lectins"/>
    <property type="match status" value="1"/>
</dbReference>